<keyword evidence="6 7" id="KW-0472">Membrane</keyword>
<dbReference type="RefSeq" id="WP_111256239.1">
    <property type="nucleotide sequence ID" value="NZ_POTW01000048.1"/>
</dbReference>
<dbReference type="PROSITE" id="PS50928">
    <property type="entry name" value="ABC_TM1"/>
    <property type="match status" value="1"/>
</dbReference>
<evidence type="ECO:0000256" key="6">
    <source>
        <dbReference type="ARBA" id="ARBA00023136"/>
    </source>
</evidence>
<reference evidence="9 10" key="1">
    <citation type="submission" date="2018-01" db="EMBL/GenBank/DDBJ databases">
        <title>Draft genome sequence of Jiangella sp. GTF31.</title>
        <authorList>
            <person name="Sahin N."/>
            <person name="Ay H."/>
            <person name="Saygin H."/>
        </authorList>
    </citation>
    <scope>NUCLEOTIDE SEQUENCE [LARGE SCALE GENOMIC DNA]</scope>
    <source>
        <strain evidence="9 10">GTF31</strain>
    </source>
</reference>
<dbReference type="InterPro" id="IPR043429">
    <property type="entry name" value="ArtM/GltK/GlnP/TcyL/YhdX-like"/>
</dbReference>
<protein>
    <submittedName>
        <fullName evidence="9">Amino acid ABC transporter permease</fullName>
    </submittedName>
</protein>
<dbReference type="GO" id="GO:0022857">
    <property type="term" value="F:transmembrane transporter activity"/>
    <property type="evidence" value="ECO:0007669"/>
    <property type="project" value="InterPro"/>
</dbReference>
<name>A0A2W2B795_9ACTN</name>
<feature type="domain" description="ABC transmembrane type-1" evidence="8">
    <location>
        <begin position="68"/>
        <end position="256"/>
    </location>
</feature>
<dbReference type="InterPro" id="IPR000515">
    <property type="entry name" value="MetI-like"/>
</dbReference>
<organism evidence="9 10">
    <name type="scientific">Jiangella anatolica</name>
    <dbReference type="NCBI Taxonomy" id="2670374"/>
    <lineage>
        <taxon>Bacteria</taxon>
        <taxon>Bacillati</taxon>
        <taxon>Actinomycetota</taxon>
        <taxon>Actinomycetes</taxon>
        <taxon>Jiangellales</taxon>
        <taxon>Jiangellaceae</taxon>
        <taxon>Jiangella</taxon>
    </lineage>
</organism>
<evidence type="ECO:0000256" key="5">
    <source>
        <dbReference type="ARBA" id="ARBA00022989"/>
    </source>
</evidence>
<evidence type="ECO:0000313" key="10">
    <source>
        <dbReference type="Proteomes" id="UP000248764"/>
    </source>
</evidence>
<gene>
    <name evidence="9" type="ORF">C1I92_19090</name>
</gene>
<dbReference type="PANTHER" id="PTHR30614:SF21">
    <property type="entry name" value="AMINO ACID ABC TRANSPORTER PERMEASE"/>
    <property type="match status" value="1"/>
</dbReference>
<comment type="similarity">
    <text evidence="7">Belongs to the binding-protein-dependent transport system permease family.</text>
</comment>
<evidence type="ECO:0000256" key="2">
    <source>
        <dbReference type="ARBA" id="ARBA00022448"/>
    </source>
</evidence>
<feature type="transmembrane region" description="Helical" evidence="7">
    <location>
        <begin position="22"/>
        <end position="43"/>
    </location>
</feature>
<evidence type="ECO:0000259" key="8">
    <source>
        <dbReference type="PROSITE" id="PS50928"/>
    </source>
</evidence>
<dbReference type="InterPro" id="IPR010065">
    <property type="entry name" value="AA_ABC_transptr_permease_3TM"/>
</dbReference>
<dbReference type="PANTHER" id="PTHR30614">
    <property type="entry name" value="MEMBRANE COMPONENT OF AMINO ACID ABC TRANSPORTER"/>
    <property type="match status" value="1"/>
</dbReference>
<evidence type="ECO:0000313" key="9">
    <source>
        <dbReference type="EMBL" id="PZF81932.1"/>
    </source>
</evidence>
<dbReference type="GO" id="GO:0043190">
    <property type="term" value="C:ATP-binding cassette (ABC) transporter complex"/>
    <property type="evidence" value="ECO:0007669"/>
    <property type="project" value="InterPro"/>
</dbReference>
<feature type="transmembrane region" description="Helical" evidence="7">
    <location>
        <begin position="63"/>
        <end position="92"/>
    </location>
</feature>
<evidence type="ECO:0000256" key="3">
    <source>
        <dbReference type="ARBA" id="ARBA00022475"/>
    </source>
</evidence>
<feature type="transmembrane region" description="Helical" evidence="7">
    <location>
        <begin position="113"/>
        <end position="138"/>
    </location>
</feature>
<dbReference type="AlphaFoldDB" id="A0A2W2B795"/>
<dbReference type="EMBL" id="POTW01000048">
    <property type="protein sequence ID" value="PZF81932.1"/>
    <property type="molecule type" value="Genomic_DNA"/>
</dbReference>
<proteinExistence type="inferred from homology"/>
<feature type="transmembrane region" description="Helical" evidence="7">
    <location>
        <begin position="237"/>
        <end position="259"/>
    </location>
</feature>
<evidence type="ECO:0000256" key="4">
    <source>
        <dbReference type="ARBA" id="ARBA00022692"/>
    </source>
</evidence>
<keyword evidence="5 7" id="KW-1133">Transmembrane helix</keyword>
<dbReference type="Pfam" id="PF00528">
    <property type="entry name" value="BPD_transp_1"/>
    <property type="match status" value="1"/>
</dbReference>
<keyword evidence="2 7" id="KW-0813">Transport</keyword>
<dbReference type="SUPFAM" id="SSF161098">
    <property type="entry name" value="MetI-like"/>
    <property type="match status" value="1"/>
</dbReference>
<dbReference type="InterPro" id="IPR035906">
    <property type="entry name" value="MetI-like_sf"/>
</dbReference>
<keyword evidence="4 7" id="KW-0812">Transmembrane</keyword>
<comment type="caution">
    <text evidence="9">The sequence shown here is derived from an EMBL/GenBank/DDBJ whole genome shotgun (WGS) entry which is preliminary data.</text>
</comment>
<keyword evidence="10" id="KW-1185">Reference proteome</keyword>
<sequence>MTTEDVLFDHLGPRAHRRIRTVTLWTAAGIAGVVAVVLAQLSAAGQLDPVRWRVFTEWDYQRFLLDGFVSTLRAGAVAVVLSLPLGTVLGLMRLSRRWWIAAPATAAIEFLRSIPLILLIYFFLLGLPAAGVVLPTFWQLTVPIVLHAGAVFAEIVRAGVLSLDRGQVDAGYAIGLTHTRTTTLIVLPQVLRSLRPALVSQVVRVIKETSLGYVVSYPELLYSGKILGEFTGDFLQAYIGVAVLFVAVNIALSQLAEYLDRRSKT</sequence>
<accession>A0A2W2B795</accession>
<dbReference type="Gene3D" id="1.10.3720.10">
    <property type="entry name" value="MetI-like"/>
    <property type="match status" value="1"/>
</dbReference>
<evidence type="ECO:0000256" key="1">
    <source>
        <dbReference type="ARBA" id="ARBA00004651"/>
    </source>
</evidence>
<dbReference type="NCBIfam" id="TIGR01726">
    <property type="entry name" value="HEQRo_perm_3TM"/>
    <property type="match status" value="1"/>
</dbReference>
<evidence type="ECO:0000256" key="7">
    <source>
        <dbReference type="RuleBase" id="RU363032"/>
    </source>
</evidence>
<keyword evidence="3" id="KW-1003">Cell membrane</keyword>
<dbReference type="Proteomes" id="UP000248764">
    <property type="component" value="Unassembled WGS sequence"/>
</dbReference>
<dbReference type="GO" id="GO:0006865">
    <property type="term" value="P:amino acid transport"/>
    <property type="evidence" value="ECO:0007669"/>
    <property type="project" value="TreeGrafter"/>
</dbReference>
<dbReference type="CDD" id="cd06261">
    <property type="entry name" value="TM_PBP2"/>
    <property type="match status" value="1"/>
</dbReference>
<comment type="subcellular location">
    <subcellularLocation>
        <location evidence="1 7">Cell membrane</location>
        <topology evidence="1 7">Multi-pass membrane protein</topology>
    </subcellularLocation>
</comment>